<evidence type="ECO:0000313" key="3">
    <source>
        <dbReference type="Proteomes" id="UP000002718"/>
    </source>
</evidence>
<dbReference type="PANTHER" id="PTHR34203">
    <property type="entry name" value="METHYLTRANSFERASE, FKBM FAMILY PROTEIN"/>
    <property type="match status" value="1"/>
</dbReference>
<sequence>MRMSRIQARLLQAIVRPALKTNLLKHAAWRVVLKLRNEFAHAVPPVELETTFDENIRILTSLSDHIESQVFWQGFQEADEGVILLLKRFLPSDGSFIDVGANIGTFTLVAAHRAVRGQVHAFEPSAHHFARLAHNVELNDFKNVALNRKGLYDQPGEAVLFLPSQTGEMNNSGAASLYTSALEETRQVSEAVSLIRLDDYVREKSIGRVDIIKIDIEGAELKALEGARETIARFRPLVFMELDLDNLERAERSPEEVLQYWKSLNYEVSIILLTGETVPVTSPKEFGLHQNLQCRPF</sequence>
<accession>Q2YCB8</accession>
<dbReference type="eggNOG" id="COG2265">
    <property type="taxonomic scope" value="Bacteria"/>
</dbReference>
<dbReference type="STRING" id="323848.Nmul_A0295"/>
<feature type="domain" description="Methyltransferase FkbM" evidence="1">
    <location>
        <begin position="98"/>
        <end position="267"/>
    </location>
</feature>
<dbReference type="Proteomes" id="UP000002718">
    <property type="component" value="Chromosome"/>
</dbReference>
<evidence type="ECO:0000313" key="2">
    <source>
        <dbReference type="EMBL" id="ABB73603.1"/>
    </source>
</evidence>
<dbReference type="PANTHER" id="PTHR34203:SF15">
    <property type="entry name" value="SLL1173 PROTEIN"/>
    <property type="match status" value="1"/>
</dbReference>
<dbReference type="NCBIfam" id="TIGR01444">
    <property type="entry name" value="fkbM_fam"/>
    <property type="match status" value="1"/>
</dbReference>
<dbReference type="InterPro" id="IPR029063">
    <property type="entry name" value="SAM-dependent_MTases_sf"/>
</dbReference>
<dbReference type="InterPro" id="IPR006342">
    <property type="entry name" value="FkbM_mtfrase"/>
</dbReference>
<proteinExistence type="predicted"/>
<gene>
    <name evidence="2" type="ordered locus">Nmul_A0295</name>
</gene>
<keyword evidence="2" id="KW-0808">Transferase</keyword>
<reference evidence="3" key="1">
    <citation type="submission" date="2005-08" db="EMBL/GenBank/DDBJ databases">
        <title>Complete sequence of chromosome 1 of Nitrosospira multiformis ATCC 25196.</title>
        <authorList>
            <person name="Copeland A."/>
            <person name="Lucas S."/>
            <person name="Lapidus A."/>
            <person name="Barry K."/>
            <person name="Detter J.C."/>
            <person name="Glavina T."/>
            <person name="Hammon N."/>
            <person name="Israni S."/>
            <person name="Pitluck S."/>
            <person name="Chain P."/>
            <person name="Malfatti S."/>
            <person name="Shin M."/>
            <person name="Vergez L."/>
            <person name="Schmutz J."/>
            <person name="Larimer F."/>
            <person name="Land M."/>
            <person name="Hauser L."/>
            <person name="Kyrpides N."/>
            <person name="Lykidis A."/>
            <person name="Richardson P."/>
        </authorList>
    </citation>
    <scope>NUCLEOTIDE SEQUENCE [LARGE SCALE GENOMIC DNA]</scope>
    <source>
        <strain evidence="3">ATCC 25196 / NCIMB 11849 / C 71</strain>
    </source>
</reference>
<organism evidence="2 3">
    <name type="scientific">Nitrosospira multiformis (strain ATCC 25196 / NCIMB 11849 / C 71)</name>
    <dbReference type="NCBI Taxonomy" id="323848"/>
    <lineage>
        <taxon>Bacteria</taxon>
        <taxon>Pseudomonadati</taxon>
        <taxon>Pseudomonadota</taxon>
        <taxon>Betaproteobacteria</taxon>
        <taxon>Nitrosomonadales</taxon>
        <taxon>Nitrosomonadaceae</taxon>
        <taxon>Nitrosospira</taxon>
    </lineage>
</organism>
<dbReference type="InterPro" id="IPR052514">
    <property type="entry name" value="SAM-dependent_MTase"/>
</dbReference>
<dbReference type="Pfam" id="PF05050">
    <property type="entry name" value="Methyltransf_21"/>
    <property type="match status" value="1"/>
</dbReference>
<dbReference type="EMBL" id="CP000103">
    <property type="protein sequence ID" value="ABB73603.1"/>
    <property type="molecule type" value="Genomic_DNA"/>
</dbReference>
<reference evidence="2 3" key="2">
    <citation type="journal article" date="2008" name="Appl. Environ. Microbiol.">
        <title>Complete genome sequence of Nitrosospira multiformis, an ammonia-oxidizing bacterium from the soil environment.</title>
        <authorList>
            <person name="Norton J.M."/>
            <person name="Klotz M.G."/>
            <person name="Stein L.Y."/>
            <person name="Arp D.J."/>
            <person name="Bottomley P.J."/>
            <person name="Chain P.S."/>
            <person name="Hauser L.J."/>
            <person name="Land M.L."/>
            <person name="Larimer F.W."/>
            <person name="Shin M.W."/>
            <person name="Starkenburg S.R."/>
        </authorList>
    </citation>
    <scope>NUCLEOTIDE SEQUENCE [LARGE SCALE GENOMIC DNA]</scope>
    <source>
        <strain evidence="3">ATCC 25196 / NCIMB 11849 / C 71</strain>
    </source>
</reference>
<dbReference type="HOGENOM" id="CLU_074577_1_1_4"/>
<keyword evidence="2" id="KW-0489">Methyltransferase</keyword>
<dbReference type="GO" id="GO:0032259">
    <property type="term" value="P:methylation"/>
    <property type="evidence" value="ECO:0007669"/>
    <property type="project" value="UniProtKB-KW"/>
</dbReference>
<dbReference type="GO" id="GO:0008168">
    <property type="term" value="F:methyltransferase activity"/>
    <property type="evidence" value="ECO:0007669"/>
    <property type="project" value="UniProtKB-KW"/>
</dbReference>
<evidence type="ECO:0000259" key="1">
    <source>
        <dbReference type="Pfam" id="PF05050"/>
    </source>
</evidence>
<dbReference type="Gene3D" id="3.40.50.150">
    <property type="entry name" value="Vaccinia Virus protein VP39"/>
    <property type="match status" value="1"/>
</dbReference>
<name>Q2YCB8_NITMU</name>
<keyword evidence="3" id="KW-1185">Reference proteome</keyword>
<dbReference type="AlphaFoldDB" id="Q2YCB8"/>
<dbReference type="SUPFAM" id="SSF53335">
    <property type="entry name" value="S-adenosyl-L-methionine-dependent methyltransferases"/>
    <property type="match status" value="1"/>
</dbReference>
<dbReference type="KEGG" id="nmu:Nmul_A0295"/>
<protein>
    <submittedName>
        <fullName evidence="2">Methyltransferase FkbM</fullName>
    </submittedName>
</protein>